<dbReference type="SUPFAM" id="SSF100950">
    <property type="entry name" value="NagB/RpiA/CoA transferase-like"/>
    <property type="match status" value="1"/>
</dbReference>
<dbReference type="PANTHER" id="PTHR23407">
    <property type="entry name" value="ATPASE INHIBITOR/5-FORMYLTETRAHYDROFOLATE CYCLO-LIGASE"/>
    <property type="match status" value="1"/>
</dbReference>
<feature type="binding site" evidence="6">
    <location>
        <position position="60"/>
    </location>
    <ligand>
        <name>substrate</name>
    </ligand>
</feature>
<dbReference type="GO" id="GO:0035999">
    <property type="term" value="P:tetrahydrofolate interconversion"/>
    <property type="evidence" value="ECO:0000318"/>
    <property type="project" value="GO_Central"/>
</dbReference>
<dbReference type="RefSeq" id="XP_001697602.2">
    <property type="nucleotide sequence ID" value="XM_001697550.2"/>
</dbReference>
<gene>
    <name evidence="8" type="ORF">CHLRE_09g403293v5</name>
</gene>
<dbReference type="PaxDb" id="3055-EDO99995"/>
<protein>
    <recommendedName>
        <fullName evidence="5 7">5-formyltetrahydrofolate cyclo-ligase</fullName>
        <ecNumber evidence="5 7">6.3.3.2</ecNumber>
    </recommendedName>
</protein>
<dbReference type="InParanoid" id="A0A2K3DF64"/>
<organism evidence="8 9">
    <name type="scientific">Chlamydomonas reinhardtii</name>
    <name type="common">Chlamydomonas smithii</name>
    <dbReference type="NCBI Taxonomy" id="3055"/>
    <lineage>
        <taxon>Eukaryota</taxon>
        <taxon>Viridiplantae</taxon>
        <taxon>Chlorophyta</taxon>
        <taxon>core chlorophytes</taxon>
        <taxon>Chlorophyceae</taxon>
        <taxon>CS clade</taxon>
        <taxon>Chlamydomonadales</taxon>
        <taxon>Chlamydomonadaceae</taxon>
        <taxon>Chlamydomonas</taxon>
    </lineage>
</organism>
<comment type="similarity">
    <text evidence="1 7">Belongs to the 5-formyltetrahydrofolate cyclo-ligase family.</text>
</comment>
<comment type="catalytic activity">
    <reaction evidence="4 7">
        <text>(6S)-5-formyl-5,6,7,8-tetrahydrofolate + ATP = (6R)-5,10-methenyltetrahydrofolate + ADP + phosphate</text>
        <dbReference type="Rhea" id="RHEA:10488"/>
        <dbReference type="ChEBI" id="CHEBI:30616"/>
        <dbReference type="ChEBI" id="CHEBI:43474"/>
        <dbReference type="ChEBI" id="CHEBI:57455"/>
        <dbReference type="ChEBI" id="CHEBI:57457"/>
        <dbReference type="ChEBI" id="CHEBI:456216"/>
        <dbReference type="EC" id="6.3.3.2"/>
    </reaction>
</comment>
<accession>A0A2K3DF64</accession>
<evidence type="ECO:0000313" key="9">
    <source>
        <dbReference type="Proteomes" id="UP000006906"/>
    </source>
</evidence>
<dbReference type="GO" id="GO:0030272">
    <property type="term" value="F:5-formyltetrahydrofolate cyclo-ligase activity"/>
    <property type="evidence" value="ECO:0000318"/>
    <property type="project" value="GO_Central"/>
</dbReference>
<dbReference type="NCBIfam" id="TIGR02727">
    <property type="entry name" value="MTHFS_bact"/>
    <property type="match status" value="1"/>
</dbReference>
<reference evidence="8 9" key="1">
    <citation type="journal article" date="2007" name="Science">
        <title>The Chlamydomonas genome reveals the evolution of key animal and plant functions.</title>
        <authorList>
            <person name="Merchant S.S."/>
            <person name="Prochnik S.E."/>
            <person name="Vallon O."/>
            <person name="Harris E.H."/>
            <person name="Karpowicz S.J."/>
            <person name="Witman G.B."/>
            <person name="Terry A."/>
            <person name="Salamov A."/>
            <person name="Fritz-Laylin L.K."/>
            <person name="Marechal-Drouard L."/>
            <person name="Marshall W.F."/>
            <person name="Qu L.H."/>
            <person name="Nelson D.R."/>
            <person name="Sanderfoot A.A."/>
            <person name="Spalding M.H."/>
            <person name="Kapitonov V.V."/>
            <person name="Ren Q."/>
            <person name="Ferris P."/>
            <person name="Lindquist E."/>
            <person name="Shapiro H."/>
            <person name="Lucas S.M."/>
            <person name="Grimwood J."/>
            <person name="Schmutz J."/>
            <person name="Cardol P."/>
            <person name="Cerutti H."/>
            <person name="Chanfreau G."/>
            <person name="Chen C.L."/>
            <person name="Cognat V."/>
            <person name="Croft M.T."/>
            <person name="Dent R."/>
            <person name="Dutcher S."/>
            <person name="Fernandez E."/>
            <person name="Fukuzawa H."/>
            <person name="Gonzalez-Ballester D."/>
            <person name="Gonzalez-Halphen D."/>
            <person name="Hallmann A."/>
            <person name="Hanikenne M."/>
            <person name="Hippler M."/>
            <person name="Inwood W."/>
            <person name="Jabbari K."/>
            <person name="Kalanon M."/>
            <person name="Kuras R."/>
            <person name="Lefebvre P.A."/>
            <person name="Lemaire S.D."/>
            <person name="Lobanov A.V."/>
            <person name="Lohr M."/>
            <person name="Manuell A."/>
            <person name="Meier I."/>
            <person name="Mets L."/>
            <person name="Mittag M."/>
            <person name="Mittelmeier T."/>
            <person name="Moroney J.V."/>
            <person name="Moseley J."/>
            <person name="Napoli C."/>
            <person name="Nedelcu A.M."/>
            <person name="Niyogi K."/>
            <person name="Novoselov S.V."/>
            <person name="Paulsen I.T."/>
            <person name="Pazour G."/>
            <person name="Purton S."/>
            <person name="Ral J.P."/>
            <person name="Riano-Pachon D.M."/>
            <person name="Riekhof W."/>
            <person name="Rymarquis L."/>
            <person name="Schroda M."/>
            <person name="Stern D."/>
            <person name="Umen J."/>
            <person name="Willows R."/>
            <person name="Wilson N."/>
            <person name="Zimmer S.L."/>
            <person name="Allmer J."/>
            <person name="Balk J."/>
            <person name="Bisova K."/>
            <person name="Chen C.J."/>
            <person name="Elias M."/>
            <person name="Gendler K."/>
            <person name="Hauser C."/>
            <person name="Lamb M.R."/>
            <person name="Ledford H."/>
            <person name="Long J.C."/>
            <person name="Minagawa J."/>
            <person name="Page M.D."/>
            <person name="Pan J."/>
            <person name="Pootakham W."/>
            <person name="Roje S."/>
            <person name="Rose A."/>
            <person name="Stahlberg E."/>
            <person name="Terauchi A.M."/>
            <person name="Yang P."/>
            <person name="Ball S."/>
            <person name="Bowler C."/>
            <person name="Dieckmann C.L."/>
            <person name="Gladyshev V.N."/>
            <person name="Green P."/>
            <person name="Jorgensen R."/>
            <person name="Mayfield S."/>
            <person name="Mueller-Roeber B."/>
            <person name="Rajamani S."/>
            <person name="Sayre R.T."/>
            <person name="Brokstein P."/>
            <person name="Dubchak I."/>
            <person name="Goodstein D."/>
            <person name="Hornick L."/>
            <person name="Huang Y.W."/>
            <person name="Jhaveri J."/>
            <person name="Luo Y."/>
            <person name="Martinez D."/>
            <person name="Ngau W.C."/>
            <person name="Otillar B."/>
            <person name="Poliakov A."/>
            <person name="Porter A."/>
            <person name="Szajkowski L."/>
            <person name="Werner G."/>
            <person name="Zhou K."/>
            <person name="Grigoriev I.V."/>
            <person name="Rokhsar D.S."/>
            <person name="Grossman A.R."/>
        </authorList>
    </citation>
    <scope>NUCLEOTIDE SEQUENCE [LARGE SCALE GENOMIC DNA]</scope>
    <source>
        <strain evidence="9">CC-503</strain>
    </source>
</reference>
<dbReference type="OMA" id="HRSFATM"/>
<dbReference type="InterPro" id="IPR002698">
    <property type="entry name" value="FTHF_cligase"/>
</dbReference>
<dbReference type="FunCoup" id="A0A2K3DF64">
    <property type="interactions" value="947"/>
</dbReference>
<dbReference type="GO" id="GO:0046872">
    <property type="term" value="F:metal ion binding"/>
    <property type="evidence" value="ECO:0007669"/>
    <property type="project" value="UniProtKB-KW"/>
</dbReference>
<dbReference type="STRING" id="3055.A0A2K3DF64"/>
<comment type="cofactor">
    <cofactor evidence="7">
        <name>Mg(2+)</name>
        <dbReference type="ChEBI" id="CHEBI:18420"/>
    </cofactor>
</comment>
<dbReference type="GO" id="GO:0005737">
    <property type="term" value="C:cytoplasm"/>
    <property type="evidence" value="ECO:0000318"/>
    <property type="project" value="GO_Central"/>
</dbReference>
<dbReference type="Gene3D" id="3.40.50.10420">
    <property type="entry name" value="NagB/RpiA/CoA transferase-like"/>
    <property type="match status" value="1"/>
</dbReference>
<dbReference type="Pfam" id="PF01812">
    <property type="entry name" value="5-FTHF_cyc-lig"/>
    <property type="match status" value="1"/>
</dbReference>
<dbReference type="GO" id="GO:0005524">
    <property type="term" value="F:ATP binding"/>
    <property type="evidence" value="ECO:0007669"/>
    <property type="project" value="UniProtKB-KW"/>
</dbReference>
<evidence type="ECO:0000256" key="1">
    <source>
        <dbReference type="ARBA" id="ARBA00010638"/>
    </source>
</evidence>
<keyword evidence="3 6" id="KW-0067">ATP-binding</keyword>
<keyword evidence="9" id="KW-1185">Reference proteome</keyword>
<dbReference type="ExpressionAtlas" id="A0A2K3DF64">
    <property type="expression patterns" value="baseline and differential"/>
</dbReference>
<dbReference type="Gramene" id="PNW79176">
    <property type="protein sequence ID" value="PNW79176"/>
    <property type="gene ID" value="CHLRE_09g403293v5"/>
</dbReference>
<dbReference type="EMBL" id="CM008970">
    <property type="protein sequence ID" value="PNW79176.1"/>
    <property type="molecule type" value="Genomic_DNA"/>
</dbReference>
<feature type="binding site" evidence="6">
    <location>
        <position position="53"/>
    </location>
    <ligand>
        <name>substrate</name>
    </ligand>
</feature>
<feature type="binding site" evidence="6">
    <location>
        <begin position="7"/>
        <end position="11"/>
    </location>
    <ligand>
        <name>ATP</name>
        <dbReference type="ChEBI" id="CHEBI:30616"/>
    </ligand>
</feature>
<evidence type="ECO:0000256" key="3">
    <source>
        <dbReference type="ARBA" id="ARBA00022840"/>
    </source>
</evidence>
<evidence type="ECO:0000256" key="6">
    <source>
        <dbReference type="PIRSR" id="PIRSR006806-1"/>
    </source>
</evidence>
<dbReference type="AlphaFoldDB" id="A0A2K3DF64"/>
<keyword evidence="7" id="KW-0479">Metal-binding</keyword>
<dbReference type="Proteomes" id="UP000006906">
    <property type="component" value="Chromosome 9"/>
</dbReference>
<dbReference type="KEGG" id="cre:CHLRE_09g403293v5"/>
<evidence type="ECO:0000256" key="7">
    <source>
        <dbReference type="RuleBase" id="RU361279"/>
    </source>
</evidence>
<name>A0A2K3DF64_CHLRE</name>
<feature type="binding site" evidence="6">
    <location>
        <begin position="147"/>
        <end position="155"/>
    </location>
    <ligand>
        <name>ATP</name>
        <dbReference type="ChEBI" id="CHEBI:30616"/>
    </ligand>
</feature>
<dbReference type="PANTHER" id="PTHR23407:SF1">
    <property type="entry name" value="5-FORMYLTETRAHYDROFOLATE CYCLO-LIGASE"/>
    <property type="match status" value="1"/>
</dbReference>
<dbReference type="PIRSF" id="PIRSF006806">
    <property type="entry name" value="FTHF_cligase"/>
    <property type="match status" value="1"/>
</dbReference>
<evidence type="ECO:0000256" key="4">
    <source>
        <dbReference type="ARBA" id="ARBA00036539"/>
    </source>
</evidence>
<evidence type="ECO:0000256" key="5">
    <source>
        <dbReference type="ARBA" id="ARBA00038966"/>
    </source>
</evidence>
<proteinExistence type="inferred from homology"/>
<evidence type="ECO:0000256" key="2">
    <source>
        <dbReference type="ARBA" id="ARBA00022741"/>
    </source>
</evidence>
<dbReference type="GO" id="GO:0005739">
    <property type="term" value="C:mitochondrion"/>
    <property type="evidence" value="ECO:0000318"/>
    <property type="project" value="GO_Central"/>
</dbReference>
<keyword evidence="7" id="KW-0460">Magnesium</keyword>
<dbReference type="InterPro" id="IPR024185">
    <property type="entry name" value="FTHF_cligase-like_sf"/>
</dbReference>
<dbReference type="EC" id="6.3.3.2" evidence="5 7"/>
<dbReference type="InterPro" id="IPR037171">
    <property type="entry name" value="NagB/RpiA_transferase-like"/>
</dbReference>
<dbReference type="OrthoDB" id="2015992at2759"/>
<keyword evidence="2 6" id="KW-0547">Nucleotide-binding</keyword>
<sequence>MNCRELKQQARKDIKQALRGLTQEQMADESARIGAQVLDMRAYARAGTLGIYLHCAKLREVDTTAVLRDALHQGKRCYVPVVEDKNSNMKFLHLDDMACLRTVPPFDILEPTDTYDDGTPRQDALQSGTCFDVLLVPGLGFDTSGRRLGRGGGYYDKMITGLQRLAQAAGREPPLLVALSYSAQVVGAVPVDEHDQLVDVLVTAAGVYGCTDRGRAALQL</sequence>
<evidence type="ECO:0000313" key="8">
    <source>
        <dbReference type="EMBL" id="PNW79176.1"/>
    </source>
</evidence>
<dbReference type="GeneID" id="5723199"/>
<dbReference type="GO" id="GO:0009396">
    <property type="term" value="P:folic acid-containing compound biosynthetic process"/>
    <property type="evidence" value="ECO:0000318"/>
    <property type="project" value="GO_Central"/>
</dbReference>